<protein>
    <submittedName>
        <fullName evidence="1">ABC transporter substrate-binding protein</fullName>
    </submittedName>
</protein>
<dbReference type="EMBL" id="JABBVZ010000014">
    <property type="protein sequence ID" value="NMP21886.1"/>
    <property type="molecule type" value="Genomic_DNA"/>
</dbReference>
<gene>
    <name evidence="1" type="ORF">HIJ39_05910</name>
</gene>
<accession>A0A7Y0Q2G2</accession>
<reference evidence="1 2" key="1">
    <citation type="submission" date="2020-04" db="EMBL/GenBank/DDBJ databases">
        <authorList>
            <person name="Zhang R."/>
            <person name="Schippers A."/>
        </authorList>
    </citation>
    <scope>NUCLEOTIDE SEQUENCE [LARGE SCALE GENOMIC DNA]</scope>
    <source>
        <strain evidence="1 2">DSM 109850</strain>
    </source>
</reference>
<keyword evidence="2" id="KW-1185">Reference proteome</keyword>
<comment type="caution">
    <text evidence="1">The sequence shown here is derived from an EMBL/GenBank/DDBJ whole genome shotgun (WGS) entry which is preliminary data.</text>
</comment>
<organism evidence="1 2">
    <name type="scientific">Sulfobacillus harzensis</name>
    <dbReference type="NCBI Taxonomy" id="2729629"/>
    <lineage>
        <taxon>Bacteria</taxon>
        <taxon>Bacillati</taxon>
        <taxon>Bacillota</taxon>
        <taxon>Clostridia</taxon>
        <taxon>Eubacteriales</taxon>
        <taxon>Clostridiales Family XVII. Incertae Sedis</taxon>
        <taxon>Sulfobacillus</taxon>
    </lineage>
</organism>
<dbReference type="PANTHER" id="PTHR30632">
    <property type="entry name" value="MOLYBDATE-BINDING PERIPLASMIC PROTEIN"/>
    <property type="match status" value="1"/>
</dbReference>
<name>A0A7Y0Q2G2_9FIRM</name>
<evidence type="ECO:0000313" key="2">
    <source>
        <dbReference type="Proteomes" id="UP000533476"/>
    </source>
</evidence>
<dbReference type="PANTHER" id="PTHR30632:SF0">
    <property type="entry name" value="SULFATE-BINDING PROTEIN"/>
    <property type="match status" value="1"/>
</dbReference>
<evidence type="ECO:0000313" key="1">
    <source>
        <dbReference type="EMBL" id="NMP21886.1"/>
    </source>
</evidence>
<dbReference type="AlphaFoldDB" id="A0A7Y0Q2G2"/>
<dbReference type="RefSeq" id="WP_169097701.1">
    <property type="nucleotide sequence ID" value="NZ_JABBVZ010000014.1"/>
</dbReference>
<dbReference type="Gene3D" id="3.40.190.10">
    <property type="entry name" value="Periplasmic binding protein-like II"/>
    <property type="match status" value="2"/>
</dbReference>
<sequence length="285" mass="31991">MSSHEAPRLDLPGFDTLIDLVGDPGDADLYLFLNGNQFMVMPELLTAFRARHPQFSRIYYETLPPGLLAHQIQAEGRIHIGSLILTVYPDVFTAGRGEMDLLKEEVLEPLPYAENRLALVVQPKNPKQIAGFQDLAREDIRVAMPNPETEGIARLARHALDLVGGESLANAVFRHKQDLGTTLLTTVHHRETVDWIERDRVDVGVVWQSEAAWARATHRRVESIPLDDFLENPVGQYFVAGLKRAPHPEARDAYLTFLQTSEAQAIYARYGFMPPEAHSTVFSGF</sequence>
<proteinExistence type="predicted"/>
<dbReference type="InterPro" id="IPR050682">
    <property type="entry name" value="ModA/WtpA"/>
</dbReference>
<dbReference type="SUPFAM" id="SSF53850">
    <property type="entry name" value="Periplasmic binding protein-like II"/>
    <property type="match status" value="1"/>
</dbReference>
<dbReference type="Pfam" id="PF13531">
    <property type="entry name" value="SBP_bac_11"/>
    <property type="match status" value="1"/>
</dbReference>
<dbReference type="GO" id="GO:0015689">
    <property type="term" value="P:molybdate ion transport"/>
    <property type="evidence" value="ECO:0007669"/>
    <property type="project" value="TreeGrafter"/>
</dbReference>
<dbReference type="Proteomes" id="UP000533476">
    <property type="component" value="Unassembled WGS sequence"/>
</dbReference>
<dbReference type="GO" id="GO:0030973">
    <property type="term" value="F:molybdate ion binding"/>
    <property type="evidence" value="ECO:0007669"/>
    <property type="project" value="TreeGrafter"/>
</dbReference>